<feature type="compositionally biased region" description="Basic and acidic residues" evidence="1">
    <location>
        <begin position="265"/>
        <end position="291"/>
    </location>
</feature>
<feature type="compositionally biased region" description="Basic and acidic residues" evidence="1">
    <location>
        <begin position="145"/>
        <end position="156"/>
    </location>
</feature>
<evidence type="ECO:0000256" key="1">
    <source>
        <dbReference type="SAM" id="MobiDB-lite"/>
    </source>
</evidence>
<protein>
    <recommendedName>
        <fullName evidence="2">DUF6824 domain-containing protein</fullName>
    </recommendedName>
</protein>
<sequence length="456" mass="52808">MSQMQLLRSRSSMDIDDSEMMDVNTSMKNVVEKPESNGVTPHDTDVLCGRGGDINSHPGNITFRNLVNSNKRVYLTSRFKREKRCIAERILKDIKRQDPPGRFLTRDSKSGPWYEISEEKARDKTSQALREGAPKLRKQIAEEKEKALNKKRDEKVNTAYSDDEYGDYGYDDYEPYDDYTYENETAYGRPQPPPRQYNSYAERMADTFTSGMNCFGHGYHRGNDMRDDDHNYRRHADDYNHNQYQQERYYNSPQYRETPRQNNRYHWDHRDEDYPSDERDNASDNHNAHGWDQRHYHETSHAYEPYPNYNHAHPPAPVTAPPTTAHQNYSRPGPQQGIKPSPAHDSSMWQSMRSVLSGEQNICQVPSWSNSSFGACNVSEAFSWMFCGQPEAKIEKVESIEIEPMTSKEKEELRGSALVKVFNESGGDMSLNESDVFNGSLNDSFLNDSTLFVEQM</sequence>
<dbReference type="Proteomes" id="UP001054902">
    <property type="component" value="Unassembled WGS sequence"/>
</dbReference>
<feature type="compositionally biased region" description="Basic and acidic residues" evidence="1">
    <location>
        <begin position="226"/>
        <end position="240"/>
    </location>
</feature>
<dbReference type="AlphaFoldDB" id="A0AAD3D9Y9"/>
<comment type="caution">
    <text evidence="3">The sequence shown here is derived from an EMBL/GenBank/DDBJ whole genome shotgun (WGS) entry which is preliminary data.</text>
</comment>
<keyword evidence="4" id="KW-1185">Reference proteome</keyword>
<proteinExistence type="predicted"/>
<organism evidence="3 4">
    <name type="scientific">Chaetoceros tenuissimus</name>
    <dbReference type="NCBI Taxonomy" id="426638"/>
    <lineage>
        <taxon>Eukaryota</taxon>
        <taxon>Sar</taxon>
        <taxon>Stramenopiles</taxon>
        <taxon>Ochrophyta</taxon>
        <taxon>Bacillariophyta</taxon>
        <taxon>Coscinodiscophyceae</taxon>
        <taxon>Chaetocerotophycidae</taxon>
        <taxon>Chaetocerotales</taxon>
        <taxon>Chaetocerotaceae</taxon>
        <taxon>Chaetoceros</taxon>
    </lineage>
</organism>
<feature type="domain" description="DUF6824" evidence="2">
    <location>
        <begin position="45"/>
        <end position="131"/>
    </location>
</feature>
<gene>
    <name evidence="3" type="ORF">CTEN210_16633</name>
</gene>
<accession>A0AAD3D9Y9</accession>
<feature type="region of interest" description="Disordered" evidence="1">
    <location>
        <begin position="145"/>
        <end position="167"/>
    </location>
</feature>
<dbReference type="Pfam" id="PF20710">
    <property type="entry name" value="DUF6824"/>
    <property type="match status" value="1"/>
</dbReference>
<dbReference type="InterPro" id="IPR049227">
    <property type="entry name" value="DUF6824"/>
</dbReference>
<feature type="region of interest" description="Disordered" evidence="1">
    <location>
        <begin position="303"/>
        <end position="349"/>
    </location>
</feature>
<evidence type="ECO:0000259" key="2">
    <source>
        <dbReference type="Pfam" id="PF20710"/>
    </source>
</evidence>
<feature type="compositionally biased region" description="Polar residues" evidence="1">
    <location>
        <begin position="241"/>
        <end position="264"/>
    </location>
</feature>
<evidence type="ECO:0000313" key="3">
    <source>
        <dbReference type="EMBL" id="GFH60157.1"/>
    </source>
</evidence>
<feature type="region of interest" description="Disordered" evidence="1">
    <location>
        <begin position="226"/>
        <end position="291"/>
    </location>
</feature>
<evidence type="ECO:0000313" key="4">
    <source>
        <dbReference type="Proteomes" id="UP001054902"/>
    </source>
</evidence>
<dbReference type="EMBL" id="BLLK01000069">
    <property type="protein sequence ID" value="GFH60157.1"/>
    <property type="molecule type" value="Genomic_DNA"/>
</dbReference>
<name>A0AAD3D9Y9_9STRA</name>
<reference evidence="3 4" key="1">
    <citation type="journal article" date="2021" name="Sci. Rep.">
        <title>The genome of the diatom Chaetoceros tenuissimus carries an ancient integrated fragment of an extant virus.</title>
        <authorList>
            <person name="Hongo Y."/>
            <person name="Kimura K."/>
            <person name="Takaki Y."/>
            <person name="Yoshida Y."/>
            <person name="Baba S."/>
            <person name="Kobayashi G."/>
            <person name="Nagasaki K."/>
            <person name="Hano T."/>
            <person name="Tomaru Y."/>
        </authorList>
    </citation>
    <scope>NUCLEOTIDE SEQUENCE [LARGE SCALE GENOMIC DNA]</scope>
    <source>
        <strain evidence="3 4">NIES-3715</strain>
    </source>
</reference>